<reference evidence="2 3" key="1">
    <citation type="submission" date="2023-09" db="EMBL/GenBank/DDBJ databases">
        <title>Complete-Gapless Cercospora beticola genome.</title>
        <authorList>
            <person name="Wyatt N.A."/>
            <person name="Spanner R.E."/>
            <person name="Bolton M.D."/>
        </authorList>
    </citation>
    <scope>NUCLEOTIDE SEQUENCE [LARGE SCALE GENOMIC DNA]</scope>
    <source>
        <strain evidence="2">Cb09-40</strain>
    </source>
</reference>
<gene>
    <name evidence="2" type="ORF">RHO25_011183</name>
</gene>
<dbReference type="EMBL" id="CP134190">
    <property type="protein sequence ID" value="WPB06526.1"/>
    <property type="molecule type" value="Genomic_DNA"/>
</dbReference>
<organism evidence="2 3">
    <name type="scientific">Cercospora beticola</name>
    <name type="common">Sugarbeet leaf spot fungus</name>
    <dbReference type="NCBI Taxonomy" id="122368"/>
    <lineage>
        <taxon>Eukaryota</taxon>
        <taxon>Fungi</taxon>
        <taxon>Dikarya</taxon>
        <taxon>Ascomycota</taxon>
        <taxon>Pezizomycotina</taxon>
        <taxon>Dothideomycetes</taxon>
        <taxon>Dothideomycetidae</taxon>
        <taxon>Mycosphaerellales</taxon>
        <taxon>Mycosphaerellaceae</taxon>
        <taxon>Cercospora</taxon>
    </lineage>
</organism>
<name>A0ABZ0P4A5_CERBT</name>
<dbReference type="RefSeq" id="XP_065459452.1">
    <property type="nucleotide sequence ID" value="XM_065603380.1"/>
</dbReference>
<feature type="compositionally biased region" description="Low complexity" evidence="1">
    <location>
        <begin position="34"/>
        <end position="43"/>
    </location>
</feature>
<dbReference type="Proteomes" id="UP001302367">
    <property type="component" value="Chromosome 7"/>
</dbReference>
<accession>A0ABZ0P4A5</accession>
<feature type="compositionally biased region" description="Polar residues" evidence="1">
    <location>
        <begin position="15"/>
        <end position="28"/>
    </location>
</feature>
<proteinExistence type="predicted"/>
<keyword evidence="3" id="KW-1185">Reference proteome</keyword>
<feature type="region of interest" description="Disordered" evidence="1">
    <location>
        <begin position="1"/>
        <end position="54"/>
    </location>
</feature>
<dbReference type="GeneID" id="90644724"/>
<feature type="compositionally biased region" description="Basic and acidic residues" evidence="1">
    <location>
        <begin position="44"/>
        <end position="53"/>
    </location>
</feature>
<evidence type="ECO:0000256" key="1">
    <source>
        <dbReference type="SAM" id="MobiDB-lite"/>
    </source>
</evidence>
<evidence type="ECO:0000313" key="2">
    <source>
        <dbReference type="EMBL" id="WPB06526.1"/>
    </source>
</evidence>
<evidence type="ECO:0000313" key="3">
    <source>
        <dbReference type="Proteomes" id="UP001302367"/>
    </source>
</evidence>
<protein>
    <submittedName>
        <fullName evidence="2">Uncharacterized protein</fullName>
    </submittedName>
</protein>
<sequence>MNVRELRMPAHAADNESSPSCKASGLSQDKSEDTPTATITTETAADKPNDSKTDLWLAPLEPEEETVPGSFLIKFRPGHSMEQHFAYIGRELYGQPHRAGGDHRGYAVSAVLDQELLLKIRRDPGVAHVYPAVPAFEDYEDEDEDVLM</sequence>